<name>A0A177TZR4_9BASI</name>
<reference evidence="2" key="2">
    <citation type="journal article" date="2019" name="IMA Fungus">
        <title>Genome sequencing and comparison of five Tilletia species to identify candidate genes for the detection of regulated species infecting wheat.</title>
        <authorList>
            <person name="Nguyen H.D.T."/>
            <person name="Sultana T."/>
            <person name="Kesanakurti P."/>
            <person name="Hambleton S."/>
        </authorList>
    </citation>
    <scope>NUCLEOTIDE SEQUENCE</scope>
    <source>
        <strain evidence="2">DAOMC 238032</strain>
    </source>
</reference>
<sequence length="240" mass="27105">MISCFIEAVEGEAFRIVSQYDDCSAARSERLHLGGKCVLYSWPEAGEWGTTSYTWGYDSHSEKRALIFSKPTTSNDDEDPSIVKDAAKLANFGNKKAVGHLDARLGDRVGDQKSNDYQTYSLDDPDVKPWIFRFVCLSRLGLQLKGFLPHEEFQEQLEREQRNKKRTQEQAILDARESHLLEEVERIKRKRATLDAQMPGSSQAGGSSSSQVNVKPEPDRVPFDFKDGGRSMEDPLVIDD</sequence>
<dbReference type="AlphaFoldDB" id="A0A177TZR4"/>
<protein>
    <submittedName>
        <fullName evidence="2">Uncharacterized protein</fullName>
    </submittedName>
</protein>
<dbReference type="Proteomes" id="UP000077671">
    <property type="component" value="Unassembled WGS sequence"/>
</dbReference>
<feature type="compositionally biased region" description="Low complexity" evidence="1">
    <location>
        <begin position="200"/>
        <end position="211"/>
    </location>
</feature>
<evidence type="ECO:0000313" key="3">
    <source>
        <dbReference type="Proteomes" id="UP000077671"/>
    </source>
</evidence>
<organism evidence="2 3">
    <name type="scientific">Tilletia caries</name>
    <name type="common">wheat bunt fungus</name>
    <dbReference type="NCBI Taxonomy" id="13290"/>
    <lineage>
        <taxon>Eukaryota</taxon>
        <taxon>Fungi</taxon>
        <taxon>Dikarya</taxon>
        <taxon>Basidiomycota</taxon>
        <taxon>Ustilaginomycotina</taxon>
        <taxon>Exobasidiomycetes</taxon>
        <taxon>Tilletiales</taxon>
        <taxon>Tilletiaceae</taxon>
        <taxon>Tilletia</taxon>
    </lineage>
</organism>
<feature type="compositionally biased region" description="Basic and acidic residues" evidence="1">
    <location>
        <begin position="216"/>
        <end position="233"/>
    </location>
</feature>
<proteinExistence type="predicted"/>
<dbReference type="EMBL" id="LWDD02001638">
    <property type="protein sequence ID" value="KAE8246579.1"/>
    <property type="molecule type" value="Genomic_DNA"/>
</dbReference>
<accession>A0A177TZR4</accession>
<feature type="region of interest" description="Disordered" evidence="1">
    <location>
        <begin position="191"/>
        <end position="240"/>
    </location>
</feature>
<comment type="caution">
    <text evidence="2">The sequence shown here is derived from an EMBL/GenBank/DDBJ whole genome shotgun (WGS) entry which is preliminary data.</text>
</comment>
<gene>
    <name evidence="2" type="ORF">A4X03_0g7241</name>
</gene>
<evidence type="ECO:0000313" key="2">
    <source>
        <dbReference type="EMBL" id="KAE8246579.1"/>
    </source>
</evidence>
<evidence type="ECO:0000256" key="1">
    <source>
        <dbReference type="SAM" id="MobiDB-lite"/>
    </source>
</evidence>
<reference evidence="2" key="1">
    <citation type="submission" date="2016-04" db="EMBL/GenBank/DDBJ databases">
        <authorList>
            <person name="Nguyen H.D."/>
            <person name="Kesanakurti P."/>
            <person name="Cullis J."/>
            <person name="Levesque C.A."/>
            <person name="Hambleton S."/>
        </authorList>
    </citation>
    <scope>NUCLEOTIDE SEQUENCE</scope>
    <source>
        <strain evidence="2">DAOMC 238032</strain>
    </source>
</reference>